<evidence type="ECO:0000256" key="5">
    <source>
        <dbReference type="ARBA" id="ARBA00023136"/>
    </source>
</evidence>
<dbReference type="GO" id="GO:0043190">
    <property type="term" value="C:ATP-binding cassette (ABC) transporter complex"/>
    <property type="evidence" value="ECO:0007669"/>
    <property type="project" value="InterPro"/>
</dbReference>
<sequence>MTLKGTQVAEMLQHSFFLYALIAGGLAAGMCSMVGVYVLLKRIVFVGITLAQLSSAGVALALLLDLPPLLLALSATLIGVVFFSQVPANRSIPLEGIIGASYALSAVLGIMFIAKNPFGEARSLNVLFGNILSVQAGEIVALALLLAVLLVLHVVFYKEFLFVSFDYETALAHGLAARWWNLLLYLTLGLAIAFAIRSMGVLLVFTFLLVPAMTARLMAGSMTAMFILSTVFGVLSVPIGLYLAFRIDLPTGTTVATASLGLLVLVLATRGVYRLTRRQQRAFRLL</sequence>
<dbReference type="GO" id="GO:0010043">
    <property type="term" value="P:response to zinc ion"/>
    <property type="evidence" value="ECO:0007669"/>
    <property type="project" value="TreeGrafter"/>
</dbReference>
<feature type="transmembrane region" description="Helical" evidence="7">
    <location>
        <begin position="16"/>
        <end position="37"/>
    </location>
</feature>
<dbReference type="PANTHER" id="PTHR30477:SF19">
    <property type="entry name" value="METAL ABC TRANSPORTER PERMEASE"/>
    <property type="match status" value="1"/>
</dbReference>
<dbReference type="InterPro" id="IPR037294">
    <property type="entry name" value="ABC_BtuC-like"/>
</dbReference>
<evidence type="ECO:0000256" key="1">
    <source>
        <dbReference type="ARBA" id="ARBA00004141"/>
    </source>
</evidence>
<comment type="similarity">
    <text evidence="2 6">Belongs to the ABC-3 integral membrane protein family.</text>
</comment>
<keyword evidence="3 6" id="KW-0812">Transmembrane</keyword>
<protein>
    <recommendedName>
        <fullName evidence="10">ABC transporter</fullName>
    </recommendedName>
</protein>
<feature type="transmembrane region" description="Helical" evidence="7">
    <location>
        <begin position="69"/>
        <end position="86"/>
    </location>
</feature>
<evidence type="ECO:0000256" key="2">
    <source>
        <dbReference type="ARBA" id="ARBA00008034"/>
    </source>
</evidence>
<dbReference type="GO" id="GO:0055085">
    <property type="term" value="P:transmembrane transport"/>
    <property type="evidence" value="ECO:0007669"/>
    <property type="project" value="InterPro"/>
</dbReference>
<dbReference type="SUPFAM" id="SSF81345">
    <property type="entry name" value="ABC transporter involved in vitamin B12 uptake, BtuC"/>
    <property type="match status" value="1"/>
</dbReference>
<dbReference type="Gene3D" id="1.10.3470.10">
    <property type="entry name" value="ABC transporter involved in vitamin B12 uptake, BtuC"/>
    <property type="match status" value="1"/>
</dbReference>
<feature type="transmembrane region" description="Helical" evidence="7">
    <location>
        <begin position="126"/>
        <end position="156"/>
    </location>
</feature>
<keyword evidence="5 7" id="KW-0472">Membrane</keyword>
<dbReference type="HOGENOM" id="CLU_028808_3_0_7"/>
<evidence type="ECO:0000256" key="6">
    <source>
        <dbReference type="RuleBase" id="RU003943"/>
    </source>
</evidence>
<evidence type="ECO:0000256" key="7">
    <source>
        <dbReference type="SAM" id="Phobius"/>
    </source>
</evidence>
<comment type="caution">
    <text evidence="8">The sequence shown here is derived from an EMBL/GenBank/DDBJ whole genome shotgun (WGS) entry which is preliminary data.</text>
</comment>
<feature type="transmembrane region" description="Helical" evidence="7">
    <location>
        <begin position="222"/>
        <end position="245"/>
    </location>
</feature>
<feature type="transmembrane region" description="Helical" evidence="7">
    <location>
        <begin position="251"/>
        <end position="273"/>
    </location>
</feature>
<name>W4LZ95_ENTF1</name>
<proteinExistence type="inferred from homology"/>
<evidence type="ECO:0000313" key="9">
    <source>
        <dbReference type="Proteomes" id="UP000019141"/>
    </source>
</evidence>
<evidence type="ECO:0008006" key="10">
    <source>
        <dbReference type="Google" id="ProtNLM"/>
    </source>
</evidence>
<keyword evidence="6" id="KW-0813">Transport</keyword>
<reference evidence="8 9" key="1">
    <citation type="journal article" date="2014" name="Nature">
        <title>An environmental bacterial taxon with a large and distinct metabolic repertoire.</title>
        <authorList>
            <person name="Wilson M.C."/>
            <person name="Mori T."/>
            <person name="Ruckert C."/>
            <person name="Uria A.R."/>
            <person name="Helf M.J."/>
            <person name="Takada K."/>
            <person name="Gernert C."/>
            <person name="Steffens U.A."/>
            <person name="Heycke N."/>
            <person name="Schmitt S."/>
            <person name="Rinke C."/>
            <person name="Helfrich E.J."/>
            <person name="Brachmann A.O."/>
            <person name="Gurgui C."/>
            <person name="Wakimoto T."/>
            <person name="Kracht M."/>
            <person name="Crusemann M."/>
            <person name="Hentschel U."/>
            <person name="Abe I."/>
            <person name="Matsunaga S."/>
            <person name="Kalinowski J."/>
            <person name="Takeyama H."/>
            <person name="Piel J."/>
        </authorList>
    </citation>
    <scope>NUCLEOTIDE SEQUENCE [LARGE SCALE GENOMIC DNA]</scope>
    <source>
        <strain evidence="9">TSY1</strain>
    </source>
</reference>
<dbReference type="PANTHER" id="PTHR30477">
    <property type="entry name" value="ABC-TRANSPORTER METAL-BINDING PROTEIN"/>
    <property type="match status" value="1"/>
</dbReference>
<dbReference type="Pfam" id="PF00950">
    <property type="entry name" value="ABC-3"/>
    <property type="match status" value="1"/>
</dbReference>
<feature type="transmembrane region" description="Helical" evidence="7">
    <location>
        <begin position="92"/>
        <end position="114"/>
    </location>
</feature>
<evidence type="ECO:0000256" key="4">
    <source>
        <dbReference type="ARBA" id="ARBA00022989"/>
    </source>
</evidence>
<comment type="subcellular location">
    <subcellularLocation>
        <location evidence="6">Cell membrane</location>
        <topology evidence="6">Multi-pass membrane protein</topology>
    </subcellularLocation>
    <subcellularLocation>
        <location evidence="1">Membrane</location>
        <topology evidence="1">Multi-pass membrane protein</topology>
    </subcellularLocation>
</comment>
<gene>
    <name evidence="8" type="ORF">ETSY1_01380</name>
</gene>
<feature type="transmembrane region" description="Helical" evidence="7">
    <location>
        <begin position="182"/>
        <end position="210"/>
    </location>
</feature>
<organism evidence="8 9">
    <name type="scientific">Entotheonella factor</name>
    <dbReference type="NCBI Taxonomy" id="1429438"/>
    <lineage>
        <taxon>Bacteria</taxon>
        <taxon>Pseudomonadati</taxon>
        <taxon>Nitrospinota/Tectimicrobiota group</taxon>
        <taxon>Candidatus Tectimicrobiota</taxon>
        <taxon>Candidatus Entotheonellia</taxon>
        <taxon>Candidatus Entotheonellales</taxon>
        <taxon>Candidatus Entotheonellaceae</taxon>
        <taxon>Candidatus Entotheonella</taxon>
    </lineage>
</organism>
<dbReference type="InterPro" id="IPR001626">
    <property type="entry name" value="ABC_TroCD"/>
</dbReference>
<dbReference type="EMBL" id="AZHW01000081">
    <property type="protein sequence ID" value="ETX03066.1"/>
    <property type="molecule type" value="Genomic_DNA"/>
</dbReference>
<feature type="transmembrane region" description="Helical" evidence="7">
    <location>
        <begin position="43"/>
        <end position="64"/>
    </location>
</feature>
<accession>W4LZ95</accession>
<evidence type="ECO:0000313" key="8">
    <source>
        <dbReference type="EMBL" id="ETX03066.1"/>
    </source>
</evidence>
<dbReference type="Proteomes" id="UP000019141">
    <property type="component" value="Unassembled WGS sequence"/>
</dbReference>
<dbReference type="AlphaFoldDB" id="W4LZ95"/>
<evidence type="ECO:0000256" key="3">
    <source>
        <dbReference type="ARBA" id="ARBA00022692"/>
    </source>
</evidence>
<keyword evidence="9" id="KW-1185">Reference proteome</keyword>
<keyword evidence="4 7" id="KW-1133">Transmembrane helix</keyword>